<comment type="caution">
    <text evidence="1">The sequence shown here is derived from an EMBL/GenBank/DDBJ whole genome shotgun (WGS) entry which is preliminary data.</text>
</comment>
<dbReference type="Pfam" id="PF26541">
    <property type="entry name" value="MafI2"/>
    <property type="match status" value="1"/>
</dbReference>
<protein>
    <submittedName>
        <fullName evidence="1">Uncharacterized protein</fullName>
    </submittedName>
</protein>
<accession>A0ABW5Z8Z9</accession>
<dbReference type="EMBL" id="JBHUOL010000018">
    <property type="protein sequence ID" value="MFD2909208.1"/>
    <property type="molecule type" value="Genomic_DNA"/>
</dbReference>
<reference evidence="2" key="1">
    <citation type="journal article" date="2019" name="Int. J. Syst. Evol. Microbiol.">
        <title>The Global Catalogue of Microorganisms (GCM) 10K type strain sequencing project: providing services to taxonomists for standard genome sequencing and annotation.</title>
        <authorList>
            <consortium name="The Broad Institute Genomics Platform"/>
            <consortium name="The Broad Institute Genome Sequencing Center for Infectious Disease"/>
            <person name="Wu L."/>
            <person name="Ma J."/>
        </authorList>
    </citation>
    <scope>NUCLEOTIDE SEQUENCE [LARGE SCALE GENOMIC DNA]</scope>
    <source>
        <strain evidence="2">KCTC 52644</strain>
    </source>
</reference>
<proteinExistence type="predicted"/>
<sequence>MNKDNLLQVLHTSFLGAIASNVRAIAFDYNIDTISIYTYIDKNPEEEDYEIIDMAITEVMASLPSILYQKIEIVETHEPIGKLKSYNGWIFVRYEE</sequence>
<keyword evidence="2" id="KW-1185">Reference proteome</keyword>
<name>A0ABW5Z8Z9_9FLAO</name>
<gene>
    <name evidence="1" type="ORF">ACFSX9_10755</name>
</gene>
<evidence type="ECO:0000313" key="1">
    <source>
        <dbReference type="EMBL" id="MFD2909208.1"/>
    </source>
</evidence>
<organism evidence="1 2">
    <name type="scientific">Flavobacterium ardleyense</name>
    <dbReference type="NCBI Taxonomy" id="2038737"/>
    <lineage>
        <taxon>Bacteria</taxon>
        <taxon>Pseudomonadati</taxon>
        <taxon>Bacteroidota</taxon>
        <taxon>Flavobacteriia</taxon>
        <taxon>Flavobacteriales</taxon>
        <taxon>Flavobacteriaceae</taxon>
        <taxon>Flavobacterium</taxon>
    </lineage>
</organism>
<evidence type="ECO:0000313" key="2">
    <source>
        <dbReference type="Proteomes" id="UP001597549"/>
    </source>
</evidence>
<dbReference type="Proteomes" id="UP001597549">
    <property type="component" value="Unassembled WGS sequence"/>
</dbReference>
<dbReference type="RefSeq" id="WP_379807499.1">
    <property type="nucleotide sequence ID" value="NZ_JBHUOL010000018.1"/>
</dbReference>
<dbReference type="InterPro" id="IPR058702">
    <property type="entry name" value="MafI2-like"/>
</dbReference>